<keyword evidence="2" id="KW-0812">Transmembrane</keyword>
<sequence>MFSVFLALEKFPPNFQNCLLNLQSSVNEFPLQNVCGPICYGIKMKNVNKYFVMLRTFSILRIFFIVLILIVFRFIRDWVAGAAASVETHQTSLYPDTSSSSSVGSPRRSQARQGRHSSFSMSCVIPWATSWWDVPGTPPEEGVQEAHGIDARATSTGSSRFGRAAALLRAPPGWPSSSPYL</sequence>
<gene>
    <name evidence="3" type="ORF">GOODEAATRI_003166</name>
</gene>
<keyword evidence="2" id="KW-0472">Membrane</keyword>
<protein>
    <submittedName>
        <fullName evidence="3">Uncharacterized protein</fullName>
    </submittedName>
</protein>
<reference evidence="3 4" key="1">
    <citation type="submission" date="2021-06" db="EMBL/GenBank/DDBJ databases">
        <authorList>
            <person name="Palmer J.M."/>
        </authorList>
    </citation>
    <scope>NUCLEOTIDE SEQUENCE [LARGE SCALE GENOMIC DNA]</scope>
    <source>
        <strain evidence="3 4">GA_2019</strain>
        <tissue evidence="3">Muscle</tissue>
    </source>
</reference>
<evidence type="ECO:0000256" key="1">
    <source>
        <dbReference type="SAM" id="MobiDB-lite"/>
    </source>
</evidence>
<comment type="caution">
    <text evidence="3">The sequence shown here is derived from an EMBL/GenBank/DDBJ whole genome shotgun (WGS) entry which is preliminary data.</text>
</comment>
<feature type="transmembrane region" description="Helical" evidence="2">
    <location>
        <begin position="50"/>
        <end position="72"/>
    </location>
</feature>
<evidence type="ECO:0000313" key="3">
    <source>
        <dbReference type="EMBL" id="MEQ2173986.1"/>
    </source>
</evidence>
<evidence type="ECO:0000256" key="2">
    <source>
        <dbReference type="SAM" id="Phobius"/>
    </source>
</evidence>
<proteinExistence type="predicted"/>
<dbReference type="Proteomes" id="UP001476798">
    <property type="component" value="Unassembled WGS sequence"/>
</dbReference>
<evidence type="ECO:0000313" key="4">
    <source>
        <dbReference type="Proteomes" id="UP001476798"/>
    </source>
</evidence>
<keyword evidence="2" id="KW-1133">Transmembrane helix</keyword>
<organism evidence="3 4">
    <name type="scientific">Goodea atripinnis</name>
    <dbReference type="NCBI Taxonomy" id="208336"/>
    <lineage>
        <taxon>Eukaryota</taxon>
        <taxon>Metazoa</taxon>
        <taxon>Chordata</taxon>
        <taxon>Craniata</taxon>
        <taxon>Vertebrata</taxon>
        <taxon>Euteleostomi</taxon>
        <taxon>Actinopterygii</taxon>
        <taxon>Neopterygii</taxon>
        <taxon>Teleostei</taxon>
        <taxon>Neoteleostei</taxon>
        <taxon>Acanthomorphata</taxon>
        <taxon>Ovalentaria</taxon>
        <taxon>Atherinomorphae</taxon>
        <taxon>Cyprinodontiformes</taxon>
        <taxon>Goodeidae</taxon>
        <taxon>Goodea</taxon>
    </lineage>
</organism>
<dbReference type="EMBL" id="JAHRIO010050094">
    <property type="protein sequence ID" value="MEQ2173986.1"/>
    <property type="molecule type" value="Genomic_DNA"/>
</dbReference>
<feature type="region of interest" description="Disordered" evidence="1">
    <location>
        <begin position="92"/>
        <end position="117"/>
    </location>
</feature>
<accession>A0ABV0NRC5</accession>
<feature type="compositionally biased region" description="Low complexity" evidence="1">
    <location>
        <begin position="98"/>
        <end position="108"/>
    </location>
</feature>
<name>A0ABV0NRC5_9TELE</name>
<keyword evidence="4" id="KW-1185">Reference proteome</keyword>